<reference evidence="1 2" key="1">
    <citation type="journal article" date="2020" name="Cell">
        <title>Large-Scale Comparative Analyses of Tick Genomes Elucidate Their Genetic Diversity and Vector Capacities.</title>
        <authorList>
            <consortium name="Tick Genome and Microbiome Consortium (TIGMIC)"/>
            <person name="Jia N."/>
            <person name="Wang J."/>
            <person name="Shi W."/>
            <person name="Du L."/>
            <person name="Sun Y."/>
            <person name="Zhan W."/>
            <person name="Jiang J.F."/>
            <person name="Wang Q."/>
            <person name="Zhang B."/>
            <person name="Ji P."/>
            <person name="Bell-Sakyi L."/>
            <person name="Cui X.M."/>
            <person name="Yuan T.T."/>
            <person name="Jiang B.G."/>
            <person name="Yang W.F."/>
            <person name="Lam T.T."/>
            <person name="Chang Q.C."/>
            <person name="Ding S.J."/>
            <person name="Wang X.J."/>
            <person name="Zhu J.G."/>
            <person name="Ruan X.D."/>
            <person name="Zhao L."/>
            <person name="Wei J.T."/>
            <person name="Ye R.Z."/>
            <person name="Que T.C."/>
            <person name="Du C.H."/>
            <person name="Zhou Y.H."/>
            <person name="Cheng J.X."/>
            <person name="Dai P.F."/>
            <person name="Guo W.B."/>
            <person name="Han X.H."/>
            <person name="Huang E.J."/>
            <person name="Li L.F."/>
            <person name="Wei W."/>
            <person name="Gao Y.C."/>
            <person name="Liu J.Z."/>
            <person name="Shao H.Z."/>
            <person name="Wang X."/>
            <person name="Wang C.C."/>
            <person name="Yang T.C."/>
            <person name="Huo Q.B."/>
            <person name="Li W."/>
            <person name="Chen H.Y."/>
            <person name="Chen S.E."/>
            <person name="Zhou L.G."/>
            <person name="Ni X.B."/>
            <person name="Tian J.H."/>
            <person name="Sheng Y."/>
            <person name="Liu T."/>
            <person name="Pan Y.S."/>
            <person name="Xia L.Y."/>
            <person name="Li J."/>
            <person name="Zhao F."/>
            <person name="Cao W.C."/>
        </authorList>
    </citation>
    <scope>NUCLEOTIDE SEQUENCE [LARGE SCALE GENOMIC DNA]</scope>
    <source>
        <strain evidence="1">HaeL-2018</strain>
    </source>
</reference>
<dbReference type="OrthoDB" id="6508477at2759"/>
<dbReference type="EMBL" id="JABSTR010000009">
    <property type="protein sequence ID" value="KAH9378558.1"/>
    <property type="molecule type" value="Genomic_DNA"/>
</dbReference>
<organism evidence="1 2">
    <name type="scientific">Haemaphysalis longicornis</name>
    <name type="common">Bush tick</name>
    <dbReference type="NCBI Taxonomy" id="44386"/>
    <lineage>
        <taxon>Eukaryota</taxon>
        <taxon>Metazoa</taxon>
        <taxon>Ecdysozoa</taxon>
        <taxon>Arthropoda</taxon>
        <taxon>Chelicerata</taxon>
        <taxon>Arachnida</taxon>
        <taxon>Acari</taxon>
        <taxon>Parasitiformes</taxon>
        <taxon>Ixodida</taxon>
        <taxon>Ixodoidea</taxon>
        <taxon>Ixodidae</taxon>
        <taxon>Haemaphysalinae</taxon>
        <taxon>Haemaphysalis</taxon>
    </lineage>
</organism>
<gene>
    <name evidence="1" type="ORF">HPB48_016041</name>
</gene>
<evidence type="ECO:0000313" key="2">
    <source>
        <dbReference type="Proteomes" id="UP000821853"/>
    </source>
</evidence>
<accession>A0A9J6GJ90</accession>
<protein>
    <submittedName>
        <fullName evidence="1">Uncharacterized protein</fullName>
    </submittedName>
</protein>
<evidence type="ECO:0000313" key="1">
    <source>
        <dbReference type="EMBL" id="KAH9378558.1"/>
    </source>
</evidence>
<proteinExistence type="predicted"/>
<dbReference type="VEuPathDB" id="VectorBase:HLOH_056148"/>
<comment type="caution">
    <text evidence="1">The sequence shown here is derived from an EMBL/GenBank/DDBJ whole genome shotgun (WGS) entry which is preliminary data.</text>
</comment>
<name>A0A9J6GJ90_HAELO</name>
<sequence>MNRDEYCYWMRMTNAELHELLRKIIHRQTTRSAPPLRVFFTDQQLGIGLYNRYSNTSNNTAYNVFVVCCSSARAPERRLWQWEKLRCRWLSSSLGRPPAPTRTEASAPAS</sequence>
<keyword evidence="2" id="KW-1185">Reference proteome</keyword>
<dbReference type="AlphaFoldDB" id="A0A9J6GJ90"/>
<dbReference type="Proteomes" id="UP000821853">
    <property type="component" value="Unassembled WGS sequence"/>
</dbReference>